<dbReference type="EMBL" id="JAKKSL010000001">
    <property type="protein sequence ID" value="MCI2282438.1"/>
    <property type="molecule type" value="Genomic_DNA"/>
</dbReference>
<feature type="binding site" evidence="5">
    <location>
        <begin position="9"/>
        <end position="11"/>
    </location>
    <ligand>
        <name>FMN</name>
        <dbReference type="ChEBI" id="CHEBI:58210"/>
    </ligand>
</feature>
<sequence length="186" mass="20389">MRLIIGISGSSGVIYGIRLLEMLKAVEGIETHLIMSSYARLNISIETDYTPQQVEALADVVHHNKNQAATISSGSFKADGMIVAPCSMKTLSAIVNSYADSLIVRAADVTLKERRKLVLMPREVPLHTGHCKLMYDASQLGAIIAPPMPAFYNKPKTIDDIINHSVARVLDLFDVEIGTIKRRDGQ</sequence>
<dbReference type="RefSeq" id="WP_242283157.1">
    <property type="nucleotide sequence ID" value="NZ_JAKKSL010000001.1"/>
</dbReference>
<evidence type="ECO:0000313" key="8">
    <source>
        <dbReference type="Proteomes" id="UP001139646"/>
    </source>
</evidence>
<accession>A0ABS9WWU5</accession>
<name>A0ABS9WWU5_9GAMM</name>
<evidence type="ECO:0000256" key="5">
    <source>
        <dbReference type="HAMAP-Rule" id="MF_01984"/>
    </source>
</evidence>
<evidence type="ECO:0000256" key="4">
    <source>
        <dbReference type="ARBA" id="ARBA00022679"/>
    </source>
</evidence>
<keyword evidence="3 5" id="KW-0288">FMN</keyword>
<dbReference type="HAMAP" id="MF_01984">
    <property type="entry name" value="ubiX_pad"/>
    <property type="match status" value="1"/>
</dbReference>
<evidence type="ECO:0000256" key="2">
    <source>
        <dbReference type="ARBA" id="ARBA00022630"/>
    </source>
</evidence>
<keyword evidence="8" id="KW-1185">Reference proteome</keyword>
<comment type="caution">
    <text evidence="7">The sequence shown here is derived from an EMBL/GenBank/DDBJ whole genome shotgun (WGS) entry which is preliminary data.</text>
</comment>
<reference evidence="7" key="1">
    <citation type="submission" date="2022-01" db="EMBL/GenBank/DDBJ databases">
        <title>Colwellia maritima, isolated from seawater.</title>
        <authorList>
            <person name="Kristyanto S."/>
            <person name="Jung J."/>
            <person name="Jeon C.O."/>
        </authorList>
    </citation>
    <scope>NUCLEOTIDE SEQUENCE</scope>
    <source>
        <strain evidence="7">MSW7</strain>
    </source>
</reference>
<comment type="function">
    <text evidence="5">Flavin prenyltransferase that catalyzes the synthesis of the prenylated FMN cofactor (prenyl-FMN) for 4-hydroxy-3-polyprenylbenzoic acid decarboxylase UbiD. The prenyltransferase is metal-independent and links a dimethylallyl moiety from dimethylallyl monophosphate (DMAP) to the flavin N5 and C6 atoms of FMN.</text>
</comment>
<comment type="catalytic activity">
    <reaction evidence="5">
        <text>dimethylallyl phosphate + FMNH2 = prenylated FMNH2 + phosphate</text>
        <dbReference type="Rhea" id="RHEA:37743"/>
        <dbReference type="ChEBI" id="CHEBI:43474"/>
        <dbReference type="ChEBI" id="CHEBI:57618"/>
        <dbReference type="ChEBI" id="CHEBI:87467"/>
        <dbReference type="ChEBI" id="CHEBI:88052"/>
        <dbReference type="EC" id="2.5.1.129"/>
    </reaction>
</comment>
<dbReference type="Proteomes" id="UP001139646">
    <property type="component" value="Unassembled WGS sequence"/>
</dbReference>
<evidence type="ECO:0000256" key="3">
    <source>
        <dbReference type="ARBA" id="ARBA00022643"/>
    </source>
</evidence>
<dbReference type="InterPro" id="IPR004507">
    <property type="entry name" value="UbiX-like"/>
</dbReference>
<comment type="caution">
    <text evidence="5">Lacks conserved residue(s) required for the propagation of feature annotation.</text>
</comment>
<dbReference type="NCBIfam" id="TIGR00421">
    <property type="entry name" value="ubiX_pad"/>
    <property type="match status" value="1"/>
</dbReference>
<comment type="similarity">
    <text evidence="5">Belongs to the UbiX/PAD1 family.</text>
</comment>
<dbReference type="Gene3D" id="3.40.50.1950">
    <property type="entry name" value="Flavin prenyltransferase-like"/>
    <property type="match status" value="1"/>
</dbReference>
<evidence type="ECO:0000313" key="7">
    <source>
        <dbReference type="EMBL" id="MCI2282438.1"/>
    </source>
</evidence>
<keyword evidence="4 5" id="KW-0808">Transferase</keyword>
<feature type="domain" description="Flavoprotein" evidence="6">
    <location>
        <begin position="1"/>
        <end position="171"/>
    </location>
</feature>
<dbReference type="NCBIfam" id="NF004685">
    <property type="entry name" value="PRK06029.1"/>
    <property type="match status" value="1"/>
</dbReference>
<gene>
    <name evidence="5" type="primary">ubiX</name>
    <name evidence="7" type="ORF">L3081_02295</name>
</gene>
<keyword evidence="2 5" id="KW-0285">Flavoprotein</keyword>
<feature type="binding site" evidence="5">
    <location>
        <position position="152"/>
    </location>
    <ligand>
        <name>dimethylallyl phosphate</name>
        <dbReference type="ChEBI" id="CHEBI:88052"/>
    </ligand>
</feature>
<dbReference type="InterPro" id="IPR036551">
    <property type="entry name" value="Flavin_trans-like"/>
</dbReference>
<feature type="binding site" evidence="5">
    <location>
        <position position="122"/>
    </location>
    <ligand>
        <name>FMN</name>
        <dbReference type="ChEBI" id="CHEBI:58210"/>
    </ligand>
</feature>
<dbReference type="Pfam" id="PF02441">
    <property type="entry name" value="Flavoprotein"/>
    <property type="match status" value="1"/>
</dbReference>
<dbReference type="SUPFAM" id="SSF52507">
    <property type="entry name" value="Homo-oligomeric flavin-containing Cys decarboxylases, HFCD"/>
    <property type="match status" value="1"/>
</dbReference>
<feature type="binding site" evidence="5">
    <location>
        <position position="36"/>
    </location>
    <ligand>
        <name>FMN</name>
        <dbReference type="ChEBI" id="CHEBI:58210"/>
    </ligand>
</feature>
<organism evidence="7 8">
    <name type="scientific">Colwellia maritima</name>
    <dbReference type="NCBI Taxonomy" id="2912588"/>
    <lineage>
        <taxon>Bacteria</taxon>
        <taxon>Pseudomonadati</taxon>
        <taxon>Pseudomonadota</taxon>
        <taxon>Gammaproteobacteria</taxon>
        <taxon>Alteromonadales</taxon>
        <taxon>Colwelliaceae</taxon>
        <taxon>Colwellia</taxon>
    </lineage>
</organism>
<proteinExistence type="inferred from homology"/>
<feature type="binding site" evidence="5">
    <location>
        <position position="168"/>
    </location>
    <ligand>
        <name>dimethylallyl phosphate</name>
        <dbReference type="ChEBI" id="CHEBI:88052"/>
    </ligand>
</feature>
<evidence type="ECO:0000256" key="1">
    <source>
        <dbReference type="ARBA" id="ARBA00022602"/>
    </source>
</evidence>
<dbReference type="EC" id="2.5.1.129" evidence="5"/>
<keyword evidence="1 5" id="KW-0637">Prenyltransferase</keyword>
<feature type="binding site" evidence="5">
    <location>
        <begin position="87"/>
        <end position="90"/>
    </location>
    <ligand>
        <name>FMN</name>
        <dbReference type="ChEBI" id="CHEBI:58210"/>
    </ligand>
</feature>
<evidence type="ECO:0000259" key="6">
    <source>
        <dbReference type="Pfam" id="PF02441"/>
    </source>
</evidence>
<dbReference type="InterPro" id="IPR003382">
    <property type="entry name" value="Flavoprotein"/>
</dbReference>
<protein>
    <recommendedName>
        <fullName evidence="5">Flavin prenyltransferase UbiX</fullName>
        <ecNumber evidence="5">2.5.1.129</ecNumber>
    </recommendedName>
</protein>